<evidence type="ECO:0000313" key="2">
    <source>
        <dbReference type="Proteomes" id="UP000464495"/>
    </source>
</evidence>
<organism evidence="1 2">
    <name type="scientific">Algicella marina</name>
    <dbReference type="NCBI Taxonomy" id="2683284"/>
    <lineage>
        <taxon>Bacteria</taxon>
        <taxon>Pseudomonadati</taxon>
        <taxon>Pseudomonadota</taxon>
        <taxon>Alphaproteobacteria</taxon>
        <taxon>Rhodobacterales</taxon>
        <taxon>Paracoccaceae</taxon>
        <taxon>Algicella</taxon>
    </lineage>
</organism>
<accession>A0A6P1SX33</accession>
<dbReference type="InterPro" id="IPR007833">
    <property type="entry name" value="Capsule_polysaccharide_synth"/>
</dbReference>
<gene>
    <name evidence="1" type="ORF">GO499_01195</name>
</gene>
<reference evidence="1 2" key="1">
    <citation type="submission" date="2019-12" db="EMBL/GenBank/DDBJ databases">
        <title>Complete genome sequence of Algicella marina strain 9Alg 56(T) isolated from the red alga Tichocarpus crinitus.</title>
        <authorList>
            <person name="Kim S.-G."/>
            <person name="Nedashkovskaya O.I."/>
        </authorList>
    </citation>
    <scope>NUCLEOTIDE SEQUENCE [LARGE SCALE GENOMIC DNA]</scope>
    <source>
        <strain evidence="1 2">9Alg 56</strain>
    </source>
</reference>
<proteinExistence type="predicted"/>
<dbReference type="RefSeq" id="WP_161860464.1">
    <property type="nucleotide sequence ID" value="NZ_CP046620.1"/>
</dbReference>
<dbReference type="EMBL" id="CP046620">
    <property type="protein sequence ID" value="QHQ33893.1"/>
    <property type="molecule type" value="Genomic_DNA"/>
</dbReference>
<protein>
    <submittedName>
        <fullName evidence="1">Capsule biosynthesis protein CapA</fullName>
    </submittedName>
</protein>
<evidence type="ECO:0000313" key="1">
    <source>
        <dbReference type="EMBL" id="QHQ33893.1"/>
    </source>
</evidence>
<dbReference type="GO" id="GO:0015774">
    <property type="term" value="P:polysaccharide transport"/>
    <property type="evidence" value="ECO:0007669"/>
    <property type="project" value="InterPro"/>
</dbReference>
<name>A0A6P1SX33_9RHOB</name>
<dbReference type="Pfam" id="PF05159">
    <property type="entry name" value="Capsule_synth"/>
    <property type="match status" value="1"/>
</dbReference>
<dbReference type="Proteomes" id="UP000464495">
    <property type="component" value="Chromosome"/>
</dbReference>
<sequence>MAERHFLFLQGPHGPFFSDLAGLLKQAGTKVSRIGFNAGDAHFWKHKDDYTPFTDSKDGWPEFLRDFLKQQEITDLVLYGDTRFIHAKAREIARELALTVHCFEEGYLRPYWVTYEHGGVNGHSPLMNMTVSEMRAQMGDVRRPVPEAPAQWGALWHHIYLGALYHWHILFRNGAYRNYRPHRTISVRKEWFLYIRRLALFPFHVLERKRETQKLHNSGANYHLVLLQLAHDSSFTEHSDFNNIGEFIDLCCKGFAEGAPKYHRLVFKTHPLEDGREPLRQIIRDCAAAYGVGDRVQMIRGGKLGPMMDHATTAVTVNSTAGQQVLWRGMPLRIFGRSVYAKPEFVSEQPLAEFFANPKMPDTDAYRDYRQYLLETSQFTGGFYTGEGRAEVLRNIVHVMLESLDPYEERCRKSKLRKVWDAVQP</sequence>
<dbReference type="AlphaFoldDB" id="A0A6P1SX33"/>
<dbReference type="GO" id="GO:0000271">
    <property type="term" value="P:polysaccharide biosynthetic process"/>
    <property type="evidence" value="ECO:0007669"/>
    <property type="project" value="InterPro"/>
</dbReference>
<keyword evidence="2" id="KW-1185">Reference proteome</keyword>
<dbReference type="KEGG" id="amaq:GO499_01195"/>